<feature type="non-terminal residue" evidence="2">
    <location>
        <position position="1"/>
    </location>
</feature>
<protein>
    <recommendedName>
        <fullName evidence="1">SCP domain-containing protein</fullName>
    </recommendedName>
</protein>
<gene>
    <name evidence="2" type="ORF">ANCDUO_14736</name>
</gene>
<accession>A0A0C2GDD8</accession>
<keyword evidence="3" id="KW-1185">Reference proteome</keyword>
<organism evidence="2 3">
    <name type="scientific">Ancylostoma duodenale</name>
    <dbReference type="NCBI Taxonomy" id="51022"/>
    <lineage>
        <taxon>Eukaryota</taxon>
        <taxon>Metazoa</taxon>
        <taxon>Ecdysozoa</taxon>
        <taxon>Nematoda</taxon>
        <taxon>Chromadorea</taxon>
        <taxon>Rhabditida</taxon>
        <taxon>Rhabditina</taxon>
        <taxon>Rhabditomorpha</taxon>
        <taxon>Strongyloidea</taxon>
        <taxon>Ancylostomatidae</taxon>
        <taxon>Ancylostomatinae</taxon>
        <taxon>Ancylostoma</taxon>
    </lineage>
</organism>
<dbReference type="Gene3D" id="3.40.33.10">
    <property type="entry name" value="CAP"/>
    <property type="match status" value="1"/>
</dbReference>
<proteinExistence type="predicted"/>
<name>A0A0C2GDD8_9BILA</name>
<sequence length="76" mass="8590">CDGQNYYTGAQRGALIDKHNELRTAIAEGRHGTLPAARNMYQLQYSCSMEQKVQDEIKECSGRASLAERYGQNFFV</sequence>
<evidence type="ECO:0000313" key="3">
    <source>
        <dbReference type="Proteomes" id="UP000054047"/>
    </source>
</evidence>
<dbReference type="InterPro" id="IPR035940">
    <property type="entry name" value="CAP_sf"/>
</dbReference>
<evidence type="ECO:0000313" key="2">
    <source>
        <dbReference type="EMBL" id="KIH55111.1"/>
    </source>
</evidence>
<dbReference type="OrthoDB" id="414826at2759"/>
<dbReference type="EMBL" id="KN737882">
    <property type="protein sequence ID" value="KIH55111.1"/>
    <property type="molecule type" value="Genomic_DNA"/>
</dbReference>
<evidence type="ECO:0000259" key="1">
    <source>
        <dbReference type="Pfam" id="PF00188"/>
    </source>
</evidence>
<dbReference type="Proteomes" id="UP000054047">
    <property type="component" value="Unassembled WGS sequence"/>
</dbReference>
<feature type="domain" description="SCP" evidence="1">
    <location>
        <begin position="17"/>
        <end position="74"/>
    </location>
</feature>
<reference evidence="2 3" key="1">
    <citation type="submission" date="2013-12" db="EMBL/GenBank/DDBJ databases">
        <title>Draft genome of the parsitic nematode Ancylostoma duodenale.</title>
        <authorList>
            <person name="Mitreva M."/>
        </authorList>
    </citation>
    <scope>NUCLEOTIDE SEQUENCE [LARGE SCALE GENOMIC DNA]</scope>
    <source>
        <strain evidence="2 3">Zhejiang</strain>
    </source>
</reference>
<dbReference type="AlphaFoldDB" id="A0A0C2GDD8"/>
<dbReference type="InterPro" id="IPR014044">
    <property type="entry name" value="CAP_dom"/>
</dbReference>
<dbReference type="Pfam" id="PF00188">
    <property type="entry name" value="CAP"/>
    <property type="match status" value="1"/>
</dbReference>
<dbReference type="SUPFAM" id="SSF55797">
    <property type="entry name" value="PR-1-like"/>
    <property type="match status" value="1"/>
</dbReference>